<accession>A0A926NIE1</accession>
<evidence type="ECO:0000313" key="1">
    <source>
        <dbReference type="EMBL" id="MBD1381625.1"/>
    </source>
</evidence>
<evidence type="ECO:0000313" key="2">
    <source>
        <dbReference type="Proteomes" id="UP000626844"/>
    </source>
</evidence>
<sequence length="62" mass="7376">MSREKLDSNIKLAFSEIYQDLDKLIYIANNASVFNHVEIKRIEKKIKQNVKALEYMMISKRD</sequence>
<comment type="caution">
    <text evidence="1">The sequence shown here is derived from an EMBL/GenBank/DDBJ whole genome shotgun (WGS) entry which is preliminary data.</text>
</comment>
<protein>
    <submittedName>
        <fullName evidence="1">Uncharacterized protein</fullName>
    </submittedName>
</protein>
<dbReference type="RefSeq" id="WP_191159223.1">
    <property type="nucleotide sequence ID" value="NZ_JACXAI010000020.1"/>
</dbReference>
<reference evidence="1" key="1">
    <citation type="submission" date="2020-09" db="EMBL/GenBank/DDBJ databases">
        <title>A novel bacterium of genus Bacillus, isolated from South China Sea.</title>
        <authorList>
            <person name="Huang H."/>
            <person name="Mo K."/>
            <person name="Hu Y."/>
        </authorList>
    </citation>
    <scope>NUCLEOTIDE SEQUENCE</scope>
    <source>
        <strain evidence="1">IB182487</strain>
    </source>
</reference>
<dbReference type="EMBL" id="JACXAI010000020">
    <property type="protein sequence ID" value="MBD1381625.1"/>
    <property type="molecule type" value="Genomic_DNA"/>
</dbReference>
<keyword evidence="2" id="KW-1185">Reference proteome</keyword>
<proteinExistence type="predicted"/>
<dbReference type="Proteomes" id="UP000626844">
    <property type="component" value="Unassembled WGS sequence"/>
</dbReference>
<name>A0A926NIE1_9BACI</name>
<organism evidence="1 2">
    <name type="scientific">Metabacillus arenae</name>
    <dbReference type="NCBI Taxonomy" id="2771434"/>
    <lineage>
        <taxon>Bacteria</taxon>
        <taxon>Bacillati</taxon>
        <taxon>Bacillota</taxon>
        <taxon>Bacilli</taxon>
        <taxon>Bacillales</taxon>
        <taxon>Bacillaceae</taxon>
        <taxon>Metabacillus</taxon>
    </lineage>
</organism>
<dbReference type="AlphaFoldDB" id="A0A926NIE1"/>
<gene>
    <name evidence="1" type="ORF">IC621_15410</name>
</gene>